<gene>
    <name evidence="4" type="ORF">VMCG_02955</name>
</gene>
<dbReference type="Proteomes" id="UP000283895">
    <property type="component" value="Unassembled WGS sequence"/>
</dbReference>
<organism evidence="4 5">
    <name type="scientific">Cytospora schulzeri</name>
    <dbReference type="NCBI Taxonomy" id="448051"/>
    <lineage>
        <taxon>Eukaryota</taxon>
        <taxon>Fungi</taxon>
        <taxon>Dikarya</taxon>
        <taxon>Ascomycota</taxon>
        <taxon>Pezizomycotina</taxon>
        <taxon>Sordariomycetes</taxon>
        <taxon>Sordariomycetidae</taxon>
        <taxon>Diaporthales</taxon>
        <taxon>Cytosporaceae</taxon>
        <taxon>Cytospora</taxon>
    </lineage>
</organism>
<name>A0A423WZV3_9PEZI</name>
<proteinExistence type="inferred from homology"/>
<dbReference type="EMBL" id="LKEA01000005">
    <property type="protein sequence ID" value="ROW09091.1"/>
    <property type="molecule type" value="Genomic_DNA"/>
</dbReference>
<evidence type="ECO:0000256" key="2">
    <source>
        <dbReference type="ARBA" id="ARBA00009761"/>
    </source>
</evidence>
<comment type="caution">
    <text evidence="4">The sequence shown here is derived from an EMBL/GenBank/DDBJ whole genome shotgun (WGS) entry which is preliminary data.</text>
</comment>
<dbReference type="InterPro" id="IPR013970">
    <property type="entry name" value="Rfa2"/>
</dbReference>
<dbReference type="OrthoDB" id="188186at2759"/>
<dbReference type="AlphaFoldDB" id="A0A423WZV3"/>
<sequence>MESQSTPRLTAPYLDSYRGRNVMVIGRVVQLRGDQATIDADGAITAHLNRDAHLSSGNAVQIIGKINPDLSIRVLSSLDLGTGVGKEPGIIIGIIDGHVTTITTTTGVRRTAID</sequence>
<dbReference type="Pfam" id="PF08661">
    <property type="entry name" value="Rep_fac-A_3"/>
    <property type="match status" value="1"/>
</dbReference>
<dbReference type="GO" id="GO:0031981">
    <property type="term" value="C:nuclear lumen"/>
    <property type="evidence" value="ECO:0007669"/>
    <property type="project" value="UniProtKB-ARBA"/>
</dbReference>
<evidence type="ECO:0008006" key="6">
    <source>
        <dbReference type="Google" id="ProtNLM"/>
    </source>
</evidence>
<accession>A0A423WZV3</accession>
<keyword evidence="5" id="KW-1185">Reference proteome</keyword>
<dbReference type="CDD" id="cd04479">
    <property type="entry name" value="RPA3"/>
    <property type="match status" value="1"/>
</dbReference>
<dbReference type="STRING" id="356882.A0A423WZV3"/>
<reference evidence="4 5" key="1">
    <citation type="submission" date="2015-09" db="EMBL/GenBank/DDBJ databases">
        <title>Host preference determinants of Valsa canker pathogens revealed by comparative genomics.</title>
        <authorList>
            <person name="Yin Z."/>
            <person name="Huang L."/>
        </authorList>
    </citation>
    <scope>NUCLEOTIDE SEQUENCE [LARGE SCALE GENOMIC DNA]</scope>
    <source>
        <strain evidence="4 5">03-1</strain>
    </source>
</reference>
<keyword evidence="3" id="KW-0539">Nucleus</keyword>
<dbReference type="GO" id="GO:0006260">
    <property type="term" value="P:DNA replication"/>
    <property type="evidence" value="ECO:0007669"/>
    <property type="project" value="InterPro"/>
</dbReference>
<dbReference type="SUPFAM" id="SSF50249">
    <property type="entry name" value="Nucleic acid-binding proteins"/>
    <property type="match status" value="1"/>
</dbReference>
<protein>
    <recommendedName>
        <fullName evidence="6">Replication factor A protein 3</fullName>
    </recommendedName>
</protein>
<evidence type="ECO:0000256" key="3">
    <source>
        <dbReference type="ARBA" id="ARBA00023242"/>
    </source>
</evidence>
<evidence type="ECO:0000313" key="4">
    <source>
        <dbReference type="EMBL" id="ROW09091.1"/>
    </source>
</evidence>
<comment type="similarity">
    <text evidence="2">Belongs to the replication factor A protein 3 family.</text>
</comment>
<dbReference type="GO" id="GO:0003677">
    <property type="term" value="F:DNA binding"/>
    <property type="evidence" value="ECO:0007669"/>
    <property type="project" value="InterPro"/>
</dbReference>
<evidence type="ECO:0000256" key="1">
    <source>
        <dbReference type="ARBA" id="ARBA00004123"/>
    </source>
</evidence>
<evidence type="ECO:0000313" key="5">
    <source>
        <dbReference type="Proteomes" id="UP000283895"/>
    </source>
</evidence>
<dbReference type="InterPro" id="IPR012340">
    <property type="entry name" value="NA-bd_OB-fold"/>
</dbReference>
<dbReference type="GO" id="GO:0006310">
    <property type="term" value="P:DNA recombination"/>
    <property type="evidence" value="ECO:0007669"/>
    <property type="project" value="InterPro"/>
</dbReference>
<dbReference type="GO" id="GO:0006281">
    <property type="term" value="P:DNA repair"/>
    <property type="evidence" value="ECO:0007669"/>
    <property type="project" value="InterPro"/>
</dbReference>
<comment type="subcellular location">
    <subcellularLocation>
        <location evidence="1">Nucleus</location>
    </subcellularLocation>
</comment>
<dbReference type="Gene3D" id="2.40.50.140">
    <property type="entry name" value="Nucleic acid-binding proteins"/>
    <property type="match status" value="1"/>
</dbReference>